<dbReference type="Pfam" id="PF21103">
    <property type="entry name" value="PH1_SSRP1-like"/>
    <property type="match status" value="1"/>
</dbReference>
<dbReference type="Pfam" id="PF08512">
    <property type="entry name" value="Rttp106-like_middle"/>
    <property type="match status" value="1"/>
</dbReference>
<evidence type="ECO:0000256" key="1">
    <source>
        <dbReference type="ARBA" id="ARBA00004286"/>
    </source>
</evidence>
<dbReference type="InterPro" id="IPR000969">
    <property type="entry name" value="SSRP1/POB3"/>
</dbReference>
<keyword evidence="5" id="KW-0227">DNA damage</keyword>
<proteinExistence type="inferred from homology"/>
<feature type="compositionally biased region" description="Acidic residues" evidence="10">
    <location>
        <begin position="805"/>
        <end position="824"/>
    </location>
</feature>
<keyword evidence="9" id="KW-0539">Nucleus</keyword>
<dbReference type="GO" id="GO:0035101">
    <property type="term" value="C:FACT complex"/>
    <property type="evidence" value="ECO:0007669"/>
    <property type="project" value="TreeGrafter"/>
</dbReference>
<dbReference type="InterPro" id="IPR011993">
    <property type="entry name" value="PH-like_dom_sf"/>
</dbReference>
<keyword evidence="4" id="KW-0235">DNA replication</keyword>
<dbReference type="PANTHER" id="PTHR45849">
    <property type="entry name" value="FACT COMPLEX SUBUNIT SSRP1"/>
    <property type="match status" value="1"/>
</dbReference>
<evidence type="ECO:0000256" key="6">
    <source>
        <dbReference type="ARBA" id="ARBA00023015"/>
    </source>
</evidence>
<dbReference type="SUPFAM" id="SSF50729">
    <property type="entry name" value="PH domain-like"/>
    <property type="match status" value="1"/>
</dbReference>
<dbReference type="InterPro" id="IPR013719">
    <property type="entry name" value="RTT106/SPT16-like_middle_dom"/>
</dbReference>
<evidence type="ECO:0000256" key="8">
    <source>
        <dbReference type="ARBA" id="ARBA00023204"/>
    </source>
</evidence>
<name>A0A485LT53_9STRA</name>
<gene>
    <name evidence="13" type="primary">Aste57867_25176</name>
    <name evidence="12" type="ORF">As57867_025098</name>
    <name evidence="13" type="ORF">ASTE57867_25176</name>
</gene>
<keyword evidence="6" id="KW-0805">Transcription regulation</keyword>
<accession>A0A485LT53</accession>
<protein>
    <submittedName>
        <fullName evidence="13">Aste57867_25176 protein</fullName>
    </submittedName>
</protein>
<keyword evidence="8" id="KW-0234">DNA repair</keyword>
<dbReference type="GO" id="GO:0006260">
    <property type="term" value="P:DNA replication"/>
    <property type="evidence" value="ECO:0007669"/>
    <property type="project" value="UniProtKB-KW"/>
</dbReference>
<reference evidence="12" key="2">
    <citation type="submission" date="2019-06" db="EMBL/GenBank/DDBJ databases">
        <title>Genomics analysis of Aphanomyces spp. identifies a new class of oomycete effector associated with host adaptation.</title>
        <authorList>
            <person name="Gaulin E."/>
        </authorList>
    </citation>
    <scope>NUCLEOTIDE SEQUENCE</scope>
    <source>
        <strain evidence="12">CBS 578.67</strain>
    </source>
</reference>
<dbReference type="GO" id="GO:0031491">
    <property type="term" value="F:nucleosome binding"/>
    <property type="evidence" value="ECO:0007669"/>
    <property type="project" value="TreeGrafter"/>
</dbReference>
<evidence type="ECO:0000313" key="13">
    <source>
        <dbReference type="EMBL" id="VFU01805.1"/>
    </source>
</evidence>
<dbReference type="Gene3D" id="2.30.29.30">
    <property type="entry name" value="Pleckstrin-homology domain (PH domain)/Phosphotyrosine-binding domain (PTB)"/>
    <property type="match status" value="2"/>
</dbReference>
<evidence type="ECO:0000313" key="14">
    <source>
        <dbReference type="Proteomes" id="UP000332933"/>
    </source>
</evidence>
<feature type="compositionally biased region" description="Basic residues" evidence="10">
    <location>
        <begin position="856"/>
        <end position="867"/>
    </location>
</feature>
<feature type="compositionally biased region" description="Acidic residues" evidence="10">
    <location>
        <begin position="832"/>
        <end position="853"/>
    </location>
</feature>
<evidence type="ECO:0000256" key="9">
    <source>
        <dbReference type="ARBA" id="ARBA00023242"/>
    </source>
</evidence>
<dbReference type="Pfam" id="PF03531">
    <property type="entry name" value="SSrecog"/>
    <property type="match status" value="1"/>
</dbReference>
<dbReference type="GO" id="GO:0006281">
    <property type="term" value="P:DNA repair"/>
    <property type="evidence" value="ECO:0007669"/>
    <property type="project" value="UniProtKB-KW"/>
</dbReference>
<evidence type="ECO:0000256" key="3">
    <source>
        <dbReference type="ARBA" id="ARBA00022454"/>
    </source>
</evidence>
<dbReference type="InterPro" id="IPR050454">
    <property type="entry name" value="RTT106/SSRP1_HistChap/FACT"/>
</dbReference>
<evidence type="ECO:0000256" key="7">
    <source>
        <dbReference type="ARBA" id="ARBA00023163"/>
    </source>
</evidence>
<feature type="region of interest" description="Disordered" evidence="10">
    <location>
        <begin position="793"/>
        <end position="867"/>
    </location>
</feature>
<reference evidence="13 14" key="1">
    <citation type="submission" date="2019-03" db="EMBL/GenBank/DDBJ databases">
        <authorList>
            <person name="Gaulin E."/>
            <person name="Dumas B."/>
        </authorList>
    </citation>
    <scope>NUCLEOTIDE SEQUENCE [LARGE SCALE GENOMIC DNA]</scope>
    <source>
        <strain evidence="13">CBS 568.67</strain>
    </source>
</reference>
<dbReference type="GO" id="GO:0042393">
    <property type="term" value="F:histone binding"/>
    <property type="evidence" value="ECO:0007669"/>
    <property type="project" value="TreeGrafter"/>
</dbReference>
<comment type="subcellular location">
    <subcellularLocation>
        <location evidence="1">Chromosome</location>
    </subcellularLocation>
</comment>
<evidence type="ECO:0000256" key="5">
    <source>
        <dbReference type="ARBA" id="ARBA00022763"/>
    </source>
</evidence>
<dbReference type="Proteomes" id="UP000332933">
    <property type="component" value="Unassembled WGS sequence"/>
</dbReference>
<evidence type="ECO:0000256" key="10">
    <source>
        <dbReference type="SAM" id="MobiDB-lite"/>
    </source>
</evidence>
<dbReference type="Pfam" id="PF17292">
    <property type="entry name" value="POB3_N"/>
    <property type="match status" value="1"/>
</dbReference>
<evidence type="ECO:0000313" key="12">
    <source>
        <dbReference type="EMBL" id="KAF0682725.1"/>
    </source>
</evidence>
<keyword evidence="3" id="KW-0158">Chromosome</keyword>
<dbReference type="InterPro" id="IPR038167">
    <property type="entry name" value="SSRP1_sf"/>
</dbReference>
<dbReference type="PRINTS" id="PR00887">
    <property type="entry name" value="SSRCOGNITION"/>
</dbReference>
<dbReference type="Gene3D" id="2.30.29.220">
    <property type="entry name" value="Structure-specific recognition protein (SSRP1)"/>
    <property type="match status" value="1"/>
</dbReference>
<keyword evidence="14" id="KW-1185">Reference proteome</keyword>
<dbReference type="Gene3D" id="2.30.29.150">
    <property type="match status" value="1"/>
</dbReference>
<dbReference type="GO" id="GO:0003677">
    <property type="term" value="F:DNA binding"/>
    <property type="evidence" value="ECO:0007669"/>
    <property type="project" value="InterPro"/>
</dbReference>
<dbReference type="FunFam" id="2.30.29.150:FF:000001">
    <property type="entry name" value="Fact complex subunit ssrp1"/>
    <property type="match status" value="1"/>
</dbReference>
<feature type="domain" description="Histone chaperone RTT106/FACT complex subunit SPT16-like middle" evidence="11">
    <location>
        <begin position="689"/>
        <end position="789"/>
    </location>
</feature>
<dbReference type="SMART" id="SM01287">
    <property type="entry name" value="Rtt106"/>
    <property type="match status" value="1"/>
</dbReference>
<sequence length="867" mass="96621">MWDSPVLKQVILGCYDPTSPLACLRGQHDVLAIILKTVVAMWTAHVDPSTRGFMHCRNRPGAPFPAIPGRLPKRVQFPPPWFDDPMETFHVNMMPFIMGSLDSLPPSCHRYHDMILYCLQTNKSDERGKVGYLTIHESMVEAGTTQRRAGLHIEAGRGGGTQERIQDFQWGAGYHKQHHLFGGIYMASTVGQSCSIYDTVVVNAENVAGPLGDVEHLRMILDKDERIIRMAPGANHLYWITDRTPHEALPAVTTQFRQYFRLVTSNVSHWFADHSTANPLGVQPTATIVVGNKFHHPQDEAMAPQMTCRETDAAVATLLSDGALSRFLLTIRASGVEEVCGAMEKEQVISSAFWGHSNGVLVLNESGLLWRSRQTEAQKKVAKEDLVGMLWSAIGSKQYHLKVTTKGGKTVRFTGLKQSDIDLIRAYSRDILGREMEEEKLASAGGNWGQMQFQGSNLNFVVAGQGVGMELPLDLIAQCALPGKTEVELQFHEDDTVAGDEEALVEMRLYIPGDVGDDDEGEGGAAMTAETLKDEILERANISHVTGKSIVELDETMGTFLTPRGRYAIELYGSFLRMHGKTYDYKILYTNINRCFLLEYPNSSNTAFVISLEEPIRQGKQGYPHLVLQLARDEVHIDVNLSAEEIKKYNGNIHERMSGSLPQIVATLFKFIMGKKVYTSGKFVTHSGDRAVKCAVKASSGVLFPLEKSFMFIHKPTTFIRYEDIDYVEFQRYAGQSGSSASRNFDLLVSCRGVGQEQAFETLFSAIDRREFPELSQFLTSKKLKIRNLKDTQTAAQPLQRGLDEELGPEEGEIDEEEEEDDSDFGGGSGSGEDDFSDEELSGEEEEEDEEDEGKSKKKKRKKDSDA</sequence>
<dbReference type="InterPro" id="IPR024954">
    <property type="entry name" value="SSRP1_DD"/>
</dbReference>
<dbReference type="InterPro" id="IPR035417">
    <property type="entry name" value="SSRP1/POB3_N"/>
</dbReference>
<keyword evidence="7" id="KW-0804">Transcription</keyword>
<evidence type="ECO:0000259" key="11">
    <source>
        <dbReference type="SMART" id="SM01287"/>
    </source>
</evidence>
<dbReference type="FunFam" id="2.30.29.220:FF:000004">
    <property type="entry name" value="FACT complex subunit SSRP1"/>
    <property type="match status" value="1"/>
</dbReference>
<dbReference type="PANTHER" id="PTHR45849:SF1">
    <property type="entry name" value="FACT COMPLEX SUBUNIT SSRP1"/>
    <property type="match status" value="1"/>
</dbReference>
<dbReference type="OrthoDB" id="498543at2759"/>
<dbReference type="AlphaFoldDB" id="A0A485LT53"/>
<organism evidence="13 14">
    <name type="scientific">Aphanomyces stellatus</name>
    <dbReference type="NCBI Taxonomy" id="120398"/>
    <lineage>
        <taxon>Eukaryota</taxon>
        <taxon>Sar</taxon>
        <taxon>Stramenopiles</taxon>
        <taxon>Oomycota</taxon>
        <taxon>Saprolegniomycetes</taxon>
        <taxon>Saprolegniales</taxon>
        <taxon>Verrucalvaceae</taxon>
        <taxon>Aphanomyces</taxon>
    </lineage>
</organism>
<dbReference type="EMBL" id="VJMH01007491">
    <property type="protein sequence ID" value="KAF0682725.1"/>
    <property type="molecule type" value="Genomic_DNA"/>
</dbReference>
<dbReference type="CDD" id="cd13230">
    <property type="entry name" value="PH1_SSRP1-like"/>
    <property type="match status" value="1"/>
</dbReference>
<evidence type="ECO:0000256" key="2">
    <source>
        <dbReference type="ARBA" id="ARBA00010060"/>
    </source>
</evidence>
<dbReference type="EMBL" id="CAADRA010007517">
    <property type="protein sequence ID" value="VFU01805.1"/>
    <property type="molecule type" value="Genomic_DNA"/>
</dbReference>
<comment type="similarity">
    <text evidence="2">Belongs to the SSRP1 family.</text>
</comment>
<evidence type="ECO:0000256" key="4">
    <source>
        <dbReference type="ARBA" id="ARBA00022705"/>
    </source>
</evidence>
<dbReference type="InterPro" id="IPR048993">
    <property type="entry name" value="SSRP1-like_PH1"/>
</dbReference>
<dbReference type="CDD" id="cd13231">
    <property type="entry name" value="PH2_SSRP1-like"/>
    <property type="match status" value="1"/>
</dbReference>